<feature type="compositionally biased region" description="Polar residues" evidence="1">
    <location>
        <begin position="147"/>
        <end position="162"/>
    </location>
</feature>
<comment type="caution">
    <text evidence="2">The sequence shown here is derived from an EMBL/GenBank/DDBJ whole genome shotgun (WGS) entry which is preliminary data.</text>
</comment>
<evidence type="ECO:0000313" key="3">
    <source>
        <dbReference type="Proteomes" id="UP000299102"/>
    </source>
</evidence>
<gene>
    <name evidence="2" type="ORF">EVAR_20420_1</name>
</gene>
<feature type="region of interest" description="Disordered" evidence="1">
    <location>
        <begin position="141"/>
        <end position="162"/>
    </location>
</feature>
<reference evidence="2 3" key="1">
    <citation type="journal article" date="2019" name="Commun. Biol.">
        <title>The bagworm genome reveals a unique fibroin gene that provides high tensile strength.</title>
        <authorList>
            <person name="Kono N."/>
            <person name="Nakamura H."/>
            <person name="Ohtoshi R."/>
            <person name="Tomita M."/>
            <person name="Numata K."/>
            <person name="Arakawa K."/>
        </authorList>
    </citation>
    <scope>NUCLEOTIDE SEQUENCE [LARGE SCALE GENOMIC DNA]</scope>
</reference>
<evidence type="ECO:0000313" key="2">
    <source>
        <dbReference type="EMBL" id="GBP18888.1"/>
    </source>
</evidence>
<evidence type="ECO:0000256" key="1">
    <source>
        <dbReference type="SAM" id="MobiDB-lite"/>
    </source>
</evidence>
<name>A0A4C1TY91_EUMVA</name>
<dbReference type="OrthoDB" id="8240057at2759"/>
<keyword evidence="3" id="KW-1185">Reference proteome</keyword>
<accession>A0A4C1TY91</accession>
<sequence length="186" mass="20263">MGIVYGWKGLLKNNPGIRIKLYDCRGRKRRKASEQINDGAGTPAAGMTQSVQNTFEKYKLALLPRPESESCGGGFPSFPSLTLLSTRSPSIIYSIPSQEAGKALVTLLGLPEFKGGVYHLLYNGSASVEIPKLPETEVRSISRSENLDSNNARKVNSGGTPIRTRSNTLRDCSVCSYSVLFSPDYK</sequence>
<dbReference type="EMBL" id="BGZK01000102">
    <property type="protein sequence ID" value="GBP18888.1"/>
    <property type="molecule type" value="Genomic_DNA"/>
</dbReference>
<dbReference type="Proteomes" id="UP000299102">
    <property type="component" value="Unassembled WGS sequence"/>
</dbReference>
<dbReference type="AlphaFoldDB" id="A0A4C1TY91"/>
<organism evidence="2 3">
    <name type="scientific">Eumeta variegata</name>
    <name type="common">Bagworm moth</name>
    <name type="synonym">Eumeta japonica</name>
    <dbReference type="NCBI Taxonomy" id="151549"/>
    <lineage>
        <taxon>Eukaryota</taxon>
        <taxon>Metazoa</taxon>
        <taxon>Ecdysozoa</taxon>
        <taxon>Arthropoda</taxon>
        <taxon>Hexapoda</taxon>
        <taxon>Insecta</taxon>
        <taxon>Pterygota</taxon>
        <taxon>Neoptera</taxon>
        <taxon>Endopterygota</taxon>
        <taxon>Lepidoptera</taxon>
        <taxon>Glossata</taxon>
        <taxon>Ditrysia</taxon>
        <taxon>Tineoidea</taxon>
        <taxon>Psychidae</taxon>
        <taxon>Oiketicinae</taxon>
        <taxon>Eumeta</taxon>
    </lineage>
</organism>
<protein>
    <submittedName>
        <fullName evidence="2">Uncharacterized protein</fullName>
    </submittedName>
</protein>
<proteinExistence type="predicted"/>